<dbReference type="EMBL" id="NPBS01000993">
    <property type="protein sequence ID" value="PAF11601.1"/>
    <property type="molecule type" value="Genomic_DNA"/>
</dbReference>
<gene>
    <name evidence="1" type="ORF">CHH61_26435</name>
</gene>
<dbReference type="Proteomes" id="UP000216133">
    <property type="component" value="Unassembled WGS sequence"/>
</dbReference>
<dbReference type="SUPFAM" id="SSF101898">
    <property type="entry name" value="NHL repeat"/>
    <property type="match status" value="1"/>
</dbReference>
<protein>
    <submittedName>
        <fullName evidence="1">Uncharacterized protein</fullName>
    </submittedName>
</protein>
<feature type="non-terminal residue" evidence="1">
    <location>
        <position position="69"/>
    </location>
</feature>
<sequence length="69" mass="7049">VSADSSGNVWIGGTPNGHLYHYSSKTKSLTDRGKATAKGTSIHDLEAAGSGTVFGSTSPNGSVFKYETG</sequence>
<accession>A0A268QWH6</accession>
<evidence type="ECO:0000313" key="2">
    <source>
        <dbReference type="Proteomes" id="UP000216133"/>
    </source>
</evidence>
<dbReference type="AlphaFoldDB" id="A0A268QWH6"/>
<proteinExistence type="predicted"/>
<name>A0A268QWH6_SHOCL</name>
<evidence type="ECO:0000313" key="1">
    <source>
        <dbReference type="EMBL" id="PAF11601.1"/>
    </source>
</evidence>
<organism evidence="1 2">
    <name type="scientific">Shouchella clausii</name>
    <name type="common">Alkalihalobacillus clausii</name>
    <dbReference type="NCBI Taxonomy" id="79880"/>
    <lineage>
        <taxon>Bacteria</taxon>
        <taxon>Bacillati</taxon>
        <taxon>Bacillota</taxon>
        <taxon>Bacilli</taxon>
        <taxon>Bacillales</taxon>
        <taxon>Bacillaceae</taxon>
        <taxon>Shouchella</taxon>
    </lineage>
</organism>
<reference evidence="1 2" key="1">
    <citation type="submission" date="2017-07" db="EMBL/GenBank/DDBJ databases">
        <title>Isolation and whole genome analysis of endospore-forming bacteria from heroin.</title>
        <authorList>
            <person name="Kalinowski J."/>
            <person name="Ahrens B."/>
            <person name="Al-Dilaimi A."/>
            <person name="Winkler A."/>
            <person name="Wibberg D."/>
            <person name="Schleenbecker U."/>
            <person name="Ruckert C."/>
            <person name="Wolfel R."/>
            <person name="Grass G."/>
        </authorList>
    </citation>
    <scope>NUCLEOTIDE SEQUENCE [LARGE SCALE GENOMIC DNA]</scope>
    <source>
        <strain evidence="1 2">7523-2</strain>
    </source>
</reference>
<dbReference type="RefSeq" id="WP_176471983.1">
    <property type="nucleotide sequence ID" value="NZ_NPBS01000993.1"/>
</dbReference>
<feature type="non-terminal residue" evidence="1">
    <location>
        <position position="1"/>
    </location>
</feature>
<comment type="caution">
    <text evidence="1">The sequence shown here is derived from an EMBL/GenBank/DDBJ whole genome shotgun (WGS) entry which is preliminary data.</text>
</comment>